<dbReference type="EMBL" id="BGPR01001626">
    <property type="protein sequence ID" value="GBM58213.1"/>
    <property type="molecule type" value="Genomic_DNA"/>
</dbReference>
<reference evidence="3 4" key="1">
    <citation type="journal article" date="2019" name="Sci. Rep.">
        <title>Orb-weaving spider Araneus ventricosus genome elucidates the spidroin gene catalogue.</title>
        <authorList>
            <person name="Kono N."/>
            <person name="Nakamura H."/>
            <person name="Ohtoshi R."/>
            <person name="Moran D.A.P."/>
            <person name="Shinohara A."/>
            <person name="Yoshida Y."/>
            <person name="Fujiwara M."/>
            <person name="Mori M."/>
            <person name="Tomita M."/>
            <person name="Arakawa K."/>
        </authorList>
    </citation>
    <scope>NUCLEOTIDE SEQUENCE [LARGE SCALE GENOMIC DNA]</scope>
</reference>
<organism evidence="3 4">
    <name type="scientific">Araneus ventricosus</name>
    <name type="common">Orbweaver spider</name>
    <name type="synonym">Epeira ventricosa</name>
    <dbReference type="NCBI Taxonomy" id="182803"/>
    <lineage>
        <taxon>Eukaryota</taxon>
        <taxon>Metazoa</taxon>
        <taxon>Ecdysozoa</taxon>
        <taxon>Arthropoda</taxon>
        <taxon>Chelicerata</taxon>
        <taxon>Arachnida</taxon>
        <taxon>Araneae</taxon>
        <taxon>Araneomorphae</taxon>
        <taxon>Entelegynae</taxon>
        <taxon>Araneoidea</taxon>
        <taxon>Araneidae</taxon>
        <taxon>Araneus</taxon>
    </lineage>
</organism>
<dbReference type="AlphaFoldDB" id="A0A4Y2GXJ0"/>
<sequence length="314" mass="36473">MRKSDYREMYGGKSHRLSCSVLNPGSCIPIVRKYLGVAAYVSIIVGTAFLVCCAFWLPDIRLWCKLEELEQKGQSMDSFLLMRQEERAAYDRLMRYILHPQAHCLTMEVLGGKRGRNKKFDGDKTICLEPGPGLSEDCIVYSFGIANEWSFDESIHEMFGCKVFSFDPSMGMEDHQHGDGIMFFNMGIGEFDGKITVTGQTWNMRTFDSILKQLGHWNRTIDVLKMDIEGAEYVVLEDILGKGLLNHVNHLCMEIHLPDNPYWTRVLRLLRRIEEEAGLRHFSTRNNTQMPPMRVPGFYARYEQHFFEMAWYRH</sequence>
<protein>
    <recommendedName>
        <fullName evidence="2">Methyltransferase domain-containing protein</fullName>
    </recommendedName>
</protein>
<dbReference type="InterPro" id="IPR029063">
    <property type="entry name" value="SAM-dependent_MTases_sf"/>
</dbReference>
<gene>
    <name evidence="3" type="ORF">AVEN_199701_1</name>
</gene>
<accession>A0A4Y2GXJ0</accession>
<dbReference type="Gene3D" id="3.40.50.150">
    <property type="entry name" value="Vaccinia Virus protein VP39"/>
    <property type="match status" value="1"/>
</dbReference>
<keyword evidence="1" id="KW-0812">Transmembrane</keyword>
<evidence type="ECO:0000256" key="1">
    <source>
        <dbReference type="SAM" id="Phobius"/>
    </source>
</evidence>
<evidence type="ECO:0000313" key="4">
    <source>
        <dbReference type="Proteomes" id="UP000499080"/>
    </source>
</evidence>
<evidence type="ECO:0000259" key="2">
    <source>
        <dbReference type="Pfam" id="PF13383"/>
    </source>
</evidence>
<dbReference type="PANTHER" id="PTHR32026:SF10">
    <property type="entry name" value="METHYLTRANSFERASE-LIKE PROTEIN 24-RELATED"/>
    <property type="match status" value="1"/>
</dbReference>
<name>A0A4Y2GXJ0_ARAVE</name>
<dbReference type="OrthoDB" id="6406910at2759"/>
<dbReference type="Proteomes" id="UP000499080">
    <property type="component" value="Unassembled WGS sequence"/>
</dbReference>
<comment type="caution">
    <text evidence="3">The sequence shown here is derived from an EMBL/GenBank/DDBJ whole genome shotgun (WGS) entry which is preliminary data.</text>
</comment>
<dbReference type="PANTHER" id="PTHR32026">
    <property type="entry name" value="METHYLTRANSFERASE-LIKE PROTEIN 24"/>
    <property type="match status" value="1"/>
</dbReference>
<dbReference type="SUPFAM" id="SSF53335">
    <property type="entry name" value="S-adenosyl-L-methionine-dependent methyltransferases"/>
    <property type="match status" value="1"/>
</dbReference>
<proteinExistence type="predicted"/>
<dbReference type="Pfam" id="PF13383">
    <property type="entry name" value="Methyltransf_22"/>
    <property type="match status" value="1"/>
</dbReference>
<keyword evidence="1" id="KW-1133">Transmembrane helix</keyword>
<dbReference type="InterPro" id="IPR025714">
    <property type="entry name" value="Methyltranfer_dom"/>
</dbReference>
<feature type="transmembrane region" description="Helical" evidence="1">
    <location>
        <begin position="34"/>
        <end position="57"/>
    </location>
</feature>
<feature type="domain" description="Methyltransferase" evidence="2">
    <location>
        <begin position="98"/>
        <end position="256"/>
    </location>
</feature>
<keyword evidence="4" id="KW-1185">Reference proteome</keyword>
<evidence type="ECO:0000313" key="3">
    <source>
        <dbReference type="EMBL" id="GBM58213.1"/>
    </source>
</evidence>
<dbReference type="InterPro" id="IPR026913">
    <property type="entry name" value="METTL24"/>
</dbReference>
<keyword evidence="1" id="KW-0472">Membrane</keyword>